<feature type="transmembrane region" description="Helical" evidence="2">
    <location>
        <begin position="49"/>
        <end position="69"/>
    </location>
</feature>
<accession>A0A1E8E2I0</accession>
<feature type="transmembrane region" description="Helical" evidence="2">
    <location>
        <begin position="98"/>
        <end position="116"/>
    </location>
</feature>
<dbReference type="eggNOG" id="COG4269">
    <property type="taxonomic scope" value="Bacteria"/>
</dbReference>
<sequence length="367" mass="42426">MHNSEWDSPQQATPSSPFFPAEPTTPPARNPLLGRIHHFQFHGSASEYFGIWIVNILLMIMTFGLYAPWAKVRRLRYFYGNTELIKRRFDFTGIPHKILLGRLIAIGIYVVISVISNYSVKAMVIGVVVLYLAVPWLIRATIRFKARNSKFGNARFYFSGSNKEAYWVFLKCIVINLFTLGLFFPVLVWMYKRYCLDHLYAGQLKFKLKADWPAYMRAMYIPILLFFGILLAVGIMLALAGQLSRNPAQLVWLFLAVYLLGVFLIWPLMSARIFITTWNNTSISRSEFQTDCGQWHYTWIVVTNWIVKVLSLGLMTPWAAIRLYRYQVESLSLHLKNDPDLMINQLQAEHSALAEEISDIFDIDVSL</sequence>
<keyword evidence="2" id="KW-0812">Transmembrane</keyword>
<evidence type="ECO:0000256" key="2">
    <source>
        <dbReference type="SAM" id="Phobius"/>
    </source>
</evidence>
<evidence type="ECO:0000256" key="1">
    <source>
        <dbReference type="SAM" id="MobiDB-lite"/>
    </source>
</evidence>
<feature type="transmembrane region" description="Helical" evidence="2">
    <location>
        <begin position="295"/>
        <end position="315"/>
    </location>
</feature>
<feature type="compositionally biased region" description="Polar residues" evidence="1">
    <location>
        <begin position="1"/>
        <end position="11"/>
    </location>
</feature>
<keyword evidence="2" id="KW-1133">Transmembrane helix</keyword>
<feature type="transmembrane region" description="Helical" evidence="2">
    <location>
        <begin position="122"/>
        <end position="144"/>
    </location>
</feature>
<feature type="transmembrane region" description="Helical" evidence="2">
    <location>
        <begin position="251"/>
        <end position="275"/>
    </location>
</feature>
<protein>
    <recommendedName>
        <fullName evidence="5">DUF898 family protein</fullName>
    </recommendedName>
</protein>
<feature type="region of interest" description="Disordered" evidence="1">
    <location>
        <begin position="1"/>
        <end position="21"/>
    </location>
</feature>
<dbReference type="Proteomes" id="UP000186931">
    <property type="component" value="Unassembled WGS sequence"/>
</dbReference>
<dbReference type="AlphaFoldDB" id="A0A1E8E2I0"/>
<gene>
    <name evidence="3" type="ORF">BJN41_05795</name>
</gene>
<dbReference type="STRING" id="202956.BJN41_05795"/>
<evidence type="ECO:0000313" key="4">
    <source>
        <dbReference type="Proteomes" id="UP000186931"/>
    </source>
</evidence>
<dbReference type="InterPro" id="IPR010295">
    <property type="entry name" value="DUF898"/>
</dbReference>
<evidence type="ECO:0000313" key="3">
    <source>
        <dbReference type="EMBL" id="OFE43598.1"/>
    </source>
</evidence>
<reference evidence="3 4" key="1">
    <citation type="submission" date="2016-10" db="EMBL/GenBank/DDBJ databases">
        <title>Genome of airborne Acinetobacter sp. 5-2Ac02 in the hospital environment: Species near to Acinetobacter towneri.</title>
        <authorList>
            <person name="Barbosa B."/>
            <person name="Fernandez-Garcia L."/>
            <person name="Gato E."/>
            <person name="Leao R."/>
            <person name="Albano R."/>
            <person name="Fernandez B."/>
            <person name="Fernandez-Cuenca F."/>
            <person name="Marques E."/>
            <person name="Tomas M."/>
        </authorList>
    </citation>
    <scope>NUCLEOTIDE SEQUENCE [LARGE SCALE GENOMIC DNA]</scope>
    <source>
        <strain evidence="3 4">5-2Ac02</strain>
    </source>
</reference>
<dbReference type="RefSeq" id="WP_070154322.1">
    <property type="nucleotide sequence ID" value="NZ_MKQS01000011.1"/>
</dbReference>
<comment type="caution">
    <text evidence="3">The sequence shown here is derived from an EMBL/GenBank/DDBJ whole genome shotgun (WGS) entry which is preliminary data.</text>
</comment>
<dbReference type="Pfam" id="PF05987">
    <property type="entry name" value="DUF898"/>
    <property type="match status" value="1"/>
</dbReference>
<evidence type="ECO:0008006" key="5">
    <source>
        <dbReference type="Google" id="ProtNLM"/>
    </source>
</evidence>
<feature type="compositionally biased region" description="Low complexity" evidence="1">
    <location>
        <begin position="12"/>
        <end position="21"/>
    </location>
</feature>
<organism evidence="3 4">
    <name type="scientific">Acinetobacter towneri</name>
    <dbReference type="NCBI Taxonomy" id="202956"/>
    <lineage>
        <taxon>Bacteria</taxon>
        <taxon>Pseudomonadati</taxon>
        <taxon>Pseudomonadota</taxon>
        <taxon>Gammaproteobacteria</taxon>
        <taxon>Moraxellales</taxon>
        <taxon>Moraxellaceae</taxon>
        <taxon>Acinetobacter</taxon>
    </lineage>
</organism>
<feature type="transmembrane region" description="Helical" evidence="2">
    <location>
        <begin position="165"/>
        <end position="191"/>
    </location>
</feature>
<feature type="transmembrane region" description="Helical" evidence="2">
    <location>
        <begin position="219"/>
        <end position="239"/>
    </location>
</feature>
<dbReference type="EMBL" id="MKQS01000011">
    <property type="protein sequence ID" value="OFE43598.1"/>
    <property type="molecule type" value="Genomic_DNA"/>
</dbReference>
<proteinExistence type="predicted"/>
<keyword evidence="2" id="KW-0472">Membrane</keyword>
<name>A0A1E8E2I0_9GAMM</name>